<reference evidence="7" key="1">
    <citation type="submission" date="2014-12" db="EMBL/GenBank/DDBJ databases">
        <title>Parallel Evolution in Life History Adaptation Evident in the Tissue-Specific Poeciliopsis prolifica transcriptome.</title>
        <authorList>
            <person name="Jue N.K."/>
            <person name="Foley R.J."/>
            <person name="Obergfell C."/>
            <person name="Reznick D.N."/>
            <person name="O'Neill R.J."/>
            <person name="O'Neill M.J."/>
        </authorList>
    </citation>
    <scope>NUCLEOTIDE SEQUENCE</scope>
</reference>
<evidence type="ECO:0000256" key="3">
    <source>
        <dbReference type="ARBA" id="ARBA00022729"/>
    </source>
</evidence>
<organism evidence="7">
    <name type="scientific">Poeciliopsis prolifica</name>
    <name type="common">blackstripe livebearer</name>
    <dbReference type="NCBI Taxonomy" id="188132"/>
    <lineage>
        <taxon>Eukaryota</taxon>
        <taxon>Metazoa</taxon>
        <taxon>Chordata</taxon>
        <taxon>Craniata</taxon>
        <taxon>Vertebrata</taxon>
        <taxon>Euteleostomi</taxon>
        <taxon>Actinopterygii</taxon>
        <taxon>Neopterygii</taxon>
        <taxon>Teleostei</taxon>
        <taxon>Neoteleostei</taxon>
        <taxon>Acanthomorphata</taxon>
        <taxon>Ovalentaria</taxon>
        <taxon>Atherinomorphae</taxon>
        <taxon>Cyprinodontiformes</taxon>
        <taxon>Poeciliidae</taxon>
        <taxon>Poeciliinae</taxon>
        <taxon>Poeciliopsis</taxon>
    </lineage>
</organism>
<dbReference type="InterPro" id="IPR004133">
    <property type="entry name" value="DAN_dom"/>
</dbReference>
<dbReference type="AlphaFoldDB" id="A0A0S7ERN9"/>
<dbReference type="PROSITE" id="PS01225">
    <property type="entry name" value="CTCK_2"/>
    <property type="match status" value="1"/>
</dbReference>
<accession>A0A0S7ERN9</accession>
<name>A0A0S7ERN9_9TELE</name>
<dbReference type="InterPro" id="IPR029034">
    <property type="entry name" value="Cystine-knot_cytokine"/>
</dbReference>
<protein>
    <submittedName>
        <fullName evidence="7">MUC5B</fullName>
    </submittedName>
</protein>
<gene>
    <name evidence="7" type="primary">MUC5B</name>
</gene>
<evidence type="ECO:0000313" key="7">
    <source>
        <dbReference type="EMBL" id="JAO04957.1"/>
    </source>
</evidence>
<evidence type="ECO:0000256" key="2">
    <source>
        <dbReference type="ARBA" id="ARBA00022525"/>
    </source>
</evidence>
<keyword evidence="4" id="KW-1015">Disulfide bond</keyword>
<dbReference type="EMBL" id="GBYX01476720">
    <property type="protein sequence ID" value="JAO04957.1"/>
    <property type="molecule type" value="Transcribed_RNA"/>
</dbReference>
<proteinExistence type="predicted"/>
<evidence type="ECO:0000259" key="6">
    <source>
        <dbReference type="PROSITE" id="PS01225"/>
    </source>
</evidence>
<dbReference type="SMART" id="SM00041">
    <property type="entry name" value="CT"/>
    <property type="match status" value="1"/>
</dbReference>
<dbReference type="Gene3D" id="2.10.90.10">
    <property type="entry name" value="Cystine-knot cytokines"/>
    <property type="match status" value="1"/>
</dbReference>
<evidence type="ECO:0000256" key="1">
    <source>
        <dbReference type="ARBA" id="ARBA00004613"/>
    </source>
</evidence>
<comment type="subcellular location">
    <subcellularLocation>
        <location evidence="1">Secreted</location>
    </subcellularLocation>
</comment>
<dbReference type="Pfam" id="PF03045">
    <property type="entry name" value="DAN"/>
    <property type="match status" value="1"/>
</dbReference>
<dbReference type="GO" id="GO:0005576">
    <property type="term" value="C:extracellular region"/>
    <property type="evidence" value="ECO:0007669"/>
    <property type="project" value="UniProtKB-SubCell"/>
</dbReference>
<keyword evidence="2" id="KW-0964">Secreted</keyword>
<dbReference type="InterPro" id="IPR006207">
    <property type="entry name" value="Cys_knot_C"/>
</dbReference>
<feature type="domain" description="CTCK" evidence="6">
    <location>
        <begin position="5"/>
        <end position="91"/>
    </location>
</feature>
<evidence type="ECO:0000256" key="5">
    <source>
        <dbReference type="PROSITE-ProRule" id="PRU00039"/>
    </source>
</evidence>
<sequence length="107" mass="11735">NITLCLVLSSSGKSSTHLFSSCEALNVLIVSVLDPFRYSEAAGAMEHSCSCCKERRASNRTVTLACENSAAHVQFTYVHVEECGCGHTECTTPAALHVRRKRRFTLQ</sequence>
<feature type="non-terminal residue" evidence="7">
    <location>
        <position position="1"/>
    </location>
</feature>
<comment type="caution">
    <text evidence="5">Lacks conserved residue(s) required for the propagation of feature annotation.</text>
</comment>
<keyword evidence="3" id="KW-0732">Signal</keyword>
<evidence type="ECO:0000256" key="4">
    <source>
        <dbReference type="ARBA" id="ARBA00023157"/>
    </source>
</evidence>